<dbReference type="Proteomes" id="UP001634393">
    <property type="component" value="Unassembled WGS sequence"/>
</dbReference>
<accession>A0ABD3SV31</accession>
<sequence length="96" mass="11278">MTCVIIYGISFYRGMSSNHTCILILNFYELRVSSCYFAFWITPASLLLMHLLIAHLVFMWCLVLEGINRTWKNKLNCKLRIILFPLSYHQSTCSLH</sequence>
<feature type="transmembrane region" description="Helical" evidence="1">
    <location>
        <begin position="37"/>
        <end position="64"/>
    </location>
</feature>
<keyword evidence="1" id="KW-0472">Membrane</keyword>
<evidence type="ECO:0000256" key="1">
    <source>
        <dbReference type="SAM" id="Phobius"/>
    </source>
</evidence>
<reference evidence="2 3" key="1">
    <citation type="submission" date="2024-12" db="EMBL/GenBank/DDBJ databases">
        <title>The unique morphological basis and parallel evolutionary history of personate flowers in Penstemon.</title>
        <authorList>
            <person name="Depatie T.H."/>
            <person name="Wessinger C.A."/>
        </authorList>
    </citation>
    <scope>NUCLEOTIDE SEQUENCE [LARGE SCALE GENOMIC DNA]</scope>
    <source>
        <strain evidence="2">WTNN_2</strain>
        <tissue evidence="2">Leaf</tissue>
    </source>
</reference>
<dbReference type="EMBL" id="JBJXBP010000005">
    <property type="protein sequence ID" value="KAL3828330.1"/>
    <property type="molecule type" value="Genomic_DNA"/>
</dbReference>
<keyword evidence="1" id="KW-0812">Transmembrane</keyword>
<evidence type="ECO:0000313" key="2">
    <source>
        <dbReference type="EMBL" id="KAL3828330.1"/>
    </source>
</evidence>
<comment type="caution">
    <text evidence="2">The sequence shown here is derived from an EMBL/GenBank/DDBJ whole genome shotgun (WGS) entry which is preliminary data.</text>
</comment>
<proteinExistence type="predicted"/>
<name>A0ABD3SV31_9LAMI</name>
<protein>
    <submittedName>
        <fullName evidence="2">Uncharacterized protein</fullName>
    </submittedName>
</protein>
<gene>
    <name evidence="2" type="ORF">ACJIZ3_017132</name>
</gene>
<keyword evidence="1" id="KW-1133">Transmembrane helix</keyword>
<dbReference type="AlphaFoldDB" id="A0ABD3SV31"/>
<evidence type="ECO:0000313" key="3">
    <source>
        <dbReference type="Proteomes" id="UP001634393"/>
    </source>
</evidence>
<organism evidence="2 3">
    <name type="scientific">Penstemon smallii</name>
    <dbReference type="NCBI Taxonomy" id="265156"/>
    <lineage>
        <taxon>Eukaryota</taxon>
        <taxon>Viridiplantae</taxon>
        <taxon>Streptophyta</taxon>
        <taxon>Embryophyta</taxon>
        <taxon>Tracheophyta</taxon>
        <taxon>Spermatophyta</taxon>
        <taxon>Magnoliopsida</taxon>
        <taxon>eudicotyledons</taxon>
        <taxon>Gunneridae</taxon>
        <taxon>Pentapetalae</taxon>
        <taxon>asterids</taxon>
        <taxon>lamiids</taxon>
        <taxon>Lamiales</taxon>
        <taxon>Plantaginaceae</taxon>
        <taxon>Cheloneae</taxon>
        <taxon>Penstemon</taxon>
    </lineage>
</organism>
<keyword evidence="3" id="KW-1185">Reference proteome</keyword>